<name>A0AA88CWG2_FICCA</name>
<sequence length="67" mass="6774">MENPGKKIVEIGGNVTIGRVGNMDCSKVRQLVGGGTKFGCGAKDSMDGSCSGGKVSVSKLGGVVCRR</sequence>
<keyword evidence="2" id="KW-1185">Reference proteome</keyword>
<dbReference type="EMBL" id="BTGU01000007">
    <property type="protein sequence ID" value="GMN37493.1"/>
    <property type="molecule type" value="Genomic_DNA"/>
</dbReference>
<dbReference type="Proteomes" id="UP001187192">
    <property type="component" value="Unassembled WGS sequence"/>
</dbReference>
<proteinExistence type="predicted"/>
<evidence type="ECO:0000313" key="2">
    <source>
        <dbReference type="Proteomes" id="UP001187192"/>
    </source>
</evidence>
<protein>
    <submittedName>
        <fullName evidence="1">Uncharacterized protein</fullName>
    </submittedName>
</protein>
<dbReference type="AlphaFoldDB" id="A0AA88CWG2"/>
<gene>
    <name evidence="1" type="ORF">TIFTF001_006853</name>
</gene>
<comment type="caution">
    <text evidence="1">The sequence shown here is derived from an EMBL/GenBank/DDBJ whole genome shotgun (WGS) entry which is preliminary data.</text>
</comment>
<evidence type="ECO:0000313" key="1">
    <source>
        <dbReference type="EMBL" id="GMN37493.1"/>
    </source>
</evidence>
<accession>A0AA88CWG2</accession>
<reference evidence="1" key="1">
    <citation type="submission" date="2023-07" db="EMBL/GenBank/DDBJ databases">
        <title>draft genome sequence of fig (Ficus carica).</title>
        <authorList>
            <person name="Takahashi T."/>
            <person name="Nishimura K."/>
        </authorList>
    </citation>
    <scope>NUCLEOTIDE SEQUENCE</scope>
</reference>
<organism evidence="1 2">
    <name type="scientific">Ficus carica</name>
    <name type="common">Common fig</name>
    <dbReference type="NCBI Taxonomy" id="3494"/>
    <lineage>
        <taxon>Eukaryota</taxon>
        <taxon>Viridiplantae</taxon>
        <taxon>Streptophyta</taxon>
        <taxon>Embryophyta</taxon>
        <taxon>Tracheophyta</taxon>
        <taxon>Spermatophyta</taxon>
        <taxon>Magnoliopsida</taxon>
        <taxon>eudicotyledons</taxon>
        <taxon>Gunneridae</taxon>
        <taxon>Pentapetalae</taxon>
        <taxon>rosids</taxon>
        <taxon>fabids</taxon>
        <taxon>Rosales</taxon>
        <taxon>Moraceae</taxon>
        <taxon>Ficeae</taxon>
        <taxon>Ficus</taxon>
    </lineage>
</organism>